<keyword evidence="1" id="KW-1133">Transmembrane helix</keyword>
<sequence>MSPKYATGLSVITSWASCLAFSAINNLLSFILNMFASTVNWSIMVVISASSAISESRCWRDPMDVAGNLILDAFSTFLTMAGLYQILKEAFVALLKFDVWMLRDNIRGQMYAIQAIGSIPAIPQPFQMCTEGYRSQVYSSQADILNSLEILYSFIITPSTRMRDLVEVNKVLQAYKERLSHLQNSYKAMCQGLSFTSEEDARMAMAGKWSGAIRGWQPPSLPEALVGQEEEKTV</sequence>
<feature type="transmembrane region" description="Helical" evidence="1">
    <location>
        <begin position="65"/>
        <end position="87"/>
    </location>
</feature>
<protein>
    <submittedName>
        <fullName evidence="2">Uncharacterized protein</fullName>
    </submittedName>
</protein>
<dbReference type="PROSITE" id="PS51257">
    <property type="entry name" value="PROKAR_LIPOPROTEIN"/>
    <property type="match status" value="1"/>
</dbReference>
<evidence type="ECO:0000313" key="3">
    <source>
        <dbReference type="Proteomes" id="UP000219338"/>
    </source>
</evidence>
<organism evidence="2 3">
    <name type="scientific">Armillaria ostoyae</name>
    <name type="common">Armillaria root rot fungus</name>
    <dbReference type="NCBI Taxonomy" id="47428"/>
    <lineage>
        <taxon>Eukaryota</taxon>
        <taxon>Fungi</taxon>
        <taxon>Dikarya</taxon>
        <taxon>Basidiomycota</taxon>
        <taxon>Agaricomycotina</taxon>
        <taxon>Agaricomycetes</taxon>
        <taxon>Agaricomycetidae</taxon>
        <taxon>Agaricales</taxon>
        <taxon>Marasmiineae</taxon>
        <taxon>Physalacriaceae</taxon>
        <taxon>Armillaria</taxon>
    </lineage>
</organism>
<keyword evidence="1" id="KW-0812">Transmembrane</keyword>
<dbReference type="OrthoDB" id="2880142at2759"/>
<dbReference type="AlphaFoldDB" id="A0A284QYA2"/>
<evidence type="ECO:0000256" key="1">
    <source>
        <dbReference type="SAM" id="Phobius"/>
    </source>
</evidence>
<gene>
    <name evidence="2" type="ORF">ARMOST_04768</name>
</gene>
<keyword evidence="1" id="KW-0472">Membrane</keyword>
<keyword evidence="3" id="KW-1185">Reference proteome</keyword>
<accession>A0A284QYA2</accession>
<feature type="transmembrane region" description="Helical" evidence="1">
    <location>
        <begin position="30"/>
        <end position="53"/>
    </location>
</feature>
<reference evidence="3" key="1">
    <citation type="journal article" date="2017" name="Nat. Ecol. Evol.">
        <title>Genome expansion and lineage-specific genetic innovations in the forest pathogenic fungi Armillaria.</title>
        <authorList>
            <person name="Sipos G."/>
            <person name="Prasanna A.N."/>
            <person name="Walter M.C."/>
            <person name="O'Connor E."/>
            <person name="Balint B."/>
            <person name="Krizsan K."/>
            <person name="Kiss B."/>
            <person name="Hess J."/>
            <person name="Varga T."/>
            <person name="Slot J."/>
            <person name="Riley R."/>
            <person name="Boka B."/>
            <person name="Rigling D."/>
            <person name="Barry K."/>
            <person name="Lee J."/>
            <person name="Mihaltcheva S."/>
            <person name="LaButti K."/>
            <person name="Lipzen A."/>
            <person name="Waldron R."/>
            <person name="Moloney N.M."/>
            <person name="Sperisen C."/>
            <person name="Kredics L."/>
            <person name="Vagvoelgyi C."/>
            <person name="Patrignani A."/>
            <person name="Fitzpatrick D."/>
            <person name="Nagy I."/>
            <person name="Doyle S."/>
            <person name="Anderson J.B."/>
            <person name="Grigoriev I.V."/>
            <person name="Gueldener U."/>
            <person name="Muensterkoetter M."/>
            <person name="Nagy L.G."/>
        </authorList>
    </citation>
    <scope>NUCLEOTIDE SEQUENCE [LARGE SCALE GENOMIC DNA]</scope>
    <source>
        <strain evidence="3">C18/9</strain>
    </source>
</reference>
<name>A0A284QYA2_ARMOS</name>
<dbReference type="Proteomes" id="UP000219338">
    <property type="component" value="Unassembled WGS sequence"/>
</dbReference>
<evidence type="ECO:0000313" key="2">
    <source>
        <dbReference type="EMBL" id="SJL01446.1"/>
    </source>
</evidence>
<dbReference type="EMBL" id="FUEG01000003">
    <property type="protein sequence ID" value="SJL01446.1"/>
    <property type="molecule type" value="Genomic_DNA"/>
</dbReference>
<proteinExistence type="predicted"/>